<dbReference type="Proteomes" id="UP000298663">
    <property type="component" value="Unassembled WGS sequence"/>
</dbReference>
<gene>
    <name evidence="3" type="ORF">L596_023667</name>
</gene>
<comment type="similarity">
    <text evidence="1">Belongs to the bacterial ribosomal protein bL21 family.</text>
</comment>
<dbReference type="InterPro" id="IPR028909">
    <property type="entry name" value="bL21-like"/>
</dbReference>
<dbReference type="PANTHER" id="PTHR21349:SF0">
    <property type="entry name" value="LARGE RIBOSOMAL SUBUNIT PROTEIN BL21M"/>
    <property type="match status" value="1"/>
</dbReference>
<evidence type="ECO:0000313" key="4">
    <source>
        <dbReference type="Proteomes" id="UP000298663"/>
    </source>
</evidence>
<reference evidence="3 4" key="2">
    <citation type="journal article" date="2019" name="G3 (Bethesda)">
        <title>Hybrid Assembly of the Genome of the Entomopathogenic Nematode Steinernema carpocapsae Identifies the X-Chromosome.</title>
        <authorList>
            <person name="Serra L."/>
            <person name="Macchietto M."/>
            <person name="Macias-Munoz A."/>
            <person name="McGill C.J."/>
            <person name="Rodriguez I.M."/>
            <person name="Rodriguez B."/>
            <person name="Murad R."/>
            <person name="Mortazavi A."/>
        </authorList>
    </citation>
    <scope>NUCLEOTIDE SEQUENCE [LARGE SCALE GENOMIC DNA]</scope>
    <source>
        <strain evidence="3 4">ALL</strain>
    </source>
</reference>
<keyword evidence="4" id="KW-1185">Reference proteome</keyword>
<reference evidence="3 4" key="1">
    <citation type="journal article" date="2015" name="Genome Biol.">
        <title>Comparative genomics of Steinernema reveals deeply conserved gene regulatory networks.</title>
        <authorList>
            <person name="Dillman A.R."/>
            <person name="Macchietto M."/>
            <person name="Porter C.F."/>
            <person name="Rogers A."/>
            <person name="Williams B."/>
            <person name="Antoshechkin I."/>
            <person name="Lee M.M."/>
            <person name="Goodwin Z."/>
            <person name="Lu X."/>
            <person name="Lewis E.E."/>
            <person name="Goodrich-Blair H."/>
            <person name="Stock S.P."/>
            <person name="Adams B.J."/>
            <person name="Sternberg P.W."/>
            <person name="Mortazavi A."/>
        </authorList>
    </citation>
    <scope>NUCLEOTIDE SEQUENCE [LARGE SCALE GENOMIC DNA]</scope>
    <source>
        <strain evidence="3 4">ALL</strain>
    </source>
</reference>
<comment type="caution">
    <text evidence="3">The sequence shown here is derived from an EMBL/GenBank/DDBJ whole genome shotgun (WGS) entry which is preliminary data.</text>
</comment>
<dbReference type="OrthoDB" id="5994at2759"/>
<dbReference type="AlphaFoldDB" id="A0A4U5MED9"/>
<proteinExistence type="inferred from homology"/>
<organism evidence="3 4">
    <name type="scientific">Steinernema carpocapsae</name>
    <name type="common">Entomopathogenic nematode</name>
    <dbReference type="NCBI Taxonomy" id="34508"/>
    <lineage>
        <taxon>Eukaryota</taxon>
        <taxon>Metazoa</taxon>
        <taxon>Ecdysozoa</taxon>
        <taxon>Nematoda</taxon>
        <taxon>Chromadorea</taxon>
        <taxon>Rhabditida</taxon>
        <taxon>Tylenchina</taxon>
        <taxon>Panagrolaimomorpha</taxon>
        <taxon>Strongyloidoidea</taxon>
        <taxon>Steinernematidae</taxon>
        <taxon>Steinernema</taxon>
    </lineage>
</organism>
<sequence length="153" mass="17158">MSSRAAVVEPEVLNSERLNAVRSKIIERVSDTKKRLFAVVYINDRQFKVSQDDIIHLHHNVPLDVGDNIKLEKVLLVGGSEFSLIGRPLLSPDTVTVNATVIEKTTTSPELDYTMVNHKKIQIMKWLSKELTVLRINDIVVKPSALGTEGKDE</sequence>
<dbReference type="InterPro" id="IPR036164">
    <property type="entry name" value="bL21-like_sf"/>
</dbReference>
<dbReference type="EMBL" id="AZBU02000008">
    <property type="protein sequence ID" value="TKR67524.1"/>
    <property type="molecule type" value="Genomic_DNA"/>
</dbReference>
<dbReference type="GO" id="GO:0003735">
    <property type="term" value="F:structural constituent of ribosome"/>
    <property type="evidence" value="ECO:0007669"/>
    <property type="project" value="TreeGrafter"/>
</dbReference>
<accession>A0A4U5MED9</accession>
<dbReference type="Pfam" id="PF00829">
    <property type="entry name" value="Ribosomal_L21p"/>
    <property type="match status" value="1"/>
</dbReference>
<dbReference type="SUPFAM" id="SSF141091">
    <property type="entry name" value="L21p-like"/>
    <property type="match status" value="1"/>
</dbReference>
<evidence type="ECO:0000256" key="2">
    <source>
        <dbReference type="ARBA" id="ARBA00044129"/>
    </source>
</evidence>
<dbReference type="PANTHER" id="PTHR21349">
    <property type="entry name" value="50S RIBOSOMAL PROTEIN L21"/>
    <property type="match status" value="1"/>
</dbReference>
<dbReference type="STRING" id="34508.A0A4U5MED9"/>
<evidence type="ECO:0000313" key="3">
    <source>
        <dbReference type="EMBL" id="TKR67524.1"/>
    </source>
</evidence>
<evidence type="ECO:0000256" key="1">
    <source>
        <dbReference type="ARBA" id="ARBA00008563"/>
    </source>
</evidence>
<name>A0A4U5MED9_STECR</name>
<protein>
    <recommendedName>
        <fullName evidence="2">Large ribosomal subunit protein bL21m</fullName>
    </recommendedName>
</protein>
<dbReference type="GO" id="GO:0005762">
    <property type="term" value="C:mitochondrial large ribosomal subunit"/>
    <property type="evidence" value="ECO:0007669"/>
    <property type="project" value="TreeGrafter"/>
</dbReference>